<evidence type="ECO:0000313" key="1">
    <source>
        <dbReference type="EMBL" id="QHU28951.1"/>
    </source>
</evidence>
<organism evidence="1">
    <name type="scientific">viral metagenome</name>
    <dbReference type="NCBI Taxonomy" id="1070528"/>
    <lineage>
        <taxon>unclassified sequences</taxon>
        <taxon>metagenomes</taxon>
        <taxon>organismal metagenomes</taxon>
    </lineage>
</organism>
<name>A0A6C0LGX8_9ZZZZ</name>
<dbReference type="AlphaFoldDB" id="A0A6C0LGX8"/>
<reference evidence="1" key="1">
    <citation type="journal article" date="2020" name="Nature">
        <title>Giant virus diversity and host interactions through global metagenomics.</title>
        <authorList>
            <person name="Schulz F."/>
            <person name="Roux S."/>
            <person name="Paez-Espino D."/>
            <person name="Jungbluth S."/>
            <person name="Walsh D.A."/>
            <person name="Denef V.J."/>
            <person name="McMahon K.D."/>
            <person name="Konstantinidis K.T."/>
            <person name="Eloe-Fadrosh E.A."/>
            <person name="Kyrpides N.C."/>
            <person name="Woyke T."/>
        </authorList>
    </citation>
    <scope>NUCLEOTIDE SEQUENCE</scope>
    <source>
        <strain evidence="1">GVMAG-M-3300027791-30</strain>
    </source>
</reference>
<protein>
    <submittedName>
        <fullName evidence="1">Uncharacterized protein</fullName>
    </submittedName>
</protein>
<dbReference type="EMBL" id="MN740477">
    <property type="protein sequence ID" value="QHU28951.1"/>
    <property type="molecule type" value="Genomic_DNA"/>
</dbReference>
<accession>A0A6C0LGX8</accession>
<sequence length="170" mass="19727">MDNSDYQKIMNYFPPVNPNIENVLYEADTTYTTYKATSPLKQPVKGEMYSADILINLRTLRILLNSDITNERFIYELNRLVQSWGPGGYYGKNILNTTLLDLINKVNIKYEKQKELMQEAQQMTLDFQMKQLEDDILGISIKNKSYKKLNVSDLDLSKLGISKNKSIKKK</sequence>
<proteinExistence type="predicted"/>